<keyword evidence="2" id="KW-1185">Reference proteome</keyword>
<evidence type="ECO:0000313" key="1">
    <source>
        <dbReference type="EMBL" id="KAH0897573.1"/>
    </source>
</evidence>
<name>A0ABQ8AYK0_BRANA</name>
<protein>
    <submittedName>
        <fullName evidence="1">Uncharacterized protein</fullName>
    </submittedName>
</protein>
<feature type="non-terminal residue" evidence="1">
    <location>
        <position position="1"/>
    </location>
</feature>
<comment type="caution">
    <text evidence="1">The sequence shown here is derived from an EMBL/GenBank/DDBJ whole genome shotgun (WGS) entry which is preliminary data.</text>
</comment>
<sequence length="59" mass="6869">RKKQEMNCLPASDMAWAEGVLSILLTELLDNSCEKLGESVCWLRQERCRFLRESFLTGY</sequence>
<gene>
    <name evidence="1" type="ORF">HID58_047141</name>
</gene>
<reference evidence="1 2" key="1">
    <citation type="submission" date="2021-05" db="EMBL/GenBank/DDBJ databases">
        <title>Genome Assembly of Synthetic Allotetraploid Brassica napus Reveals Homoeologous Exchanges between Subgenomes.</title>
        <authorList>
            <person name="Davis J.T."/>
        </authorList>
    </citation>
    <scope>NUCLEOTIDE SEQUENCE [LARGE SCALE GENOMIC DNA]</scope>
    <source>
        <strain evidence="2">cv. Da-Ae</strain>
        <tissue evidence="1">Seedling</tissue>
    </source>
</reference>
<proteinExistence type="predicted"/>
<accession>A0ABQ8AYK0</accession>
<dbReference type="Proteomes" id="UP000824890">
    <property type="component" value="Unassembled WGS sequence"/>
</dbReference>
<dbReference type="EMBL" id="JAGKQM010000012">
    <property type="protein sequence ID" value="KAH0897573.1"/>
    <property type="molecule type" value="Genomic_DNA"/>
</dbReference>
<organism evidence="1 2">
    <name type="scientific">Brassica napus</name>
    <name type="common">Rape</name>
    <dbReference type="NCBI Taxonomy" id="3708"/>
    <lineage>
        <taxon>Eukaryota</taxon>
        <taxon>Viridiplantae</taxon>
        <taxon>Streptophyta</taxon>
        <taxon>Embryophyta</taxon>
        <taxon>Tracheophyta</taxon>
        <taxon>Spermatophyta</taxon>
        <taxon>Magnoliopsida</taxon>
        <taxon>eudicotyledons</taxon>
        <taxon>Gunneridae</taxon>
        <taxon>Pentapetalae</taxon>
        <taxon>rosids</taxon>
        <taxon>malvids</taxon>
        <taxon>Brassicales</taxon>
        <taxon>Brassicaceae</taxon>
        <taxon>Brassiceae</taxon>
        <taxon>Brassica</taxon>
    </lineage>
</organism>
<evidence type="ECO:0000313" key="2">
    <source>
        <dbReference type="Proteomes" id="UP000824890"/>
    </source>
</evidence>